<evidence type="ECO:0000256" key="2">
    <source>
        <dbReference type="SAM" id="SignalP"/>
    </source>
</evidence>
<dbReference type="AlphaFoldDB" id="A0A7Y2E7J3"/>
<organism evidence="3 4">
    <name type="scientific">Eiseniibacteriota bacterium</name>
    <dbReference type="NCBI Taxonomy" id="2212470"/>
    <lineage>
        <taxon>Bacteria</taxon>
        <taxon>Candidatus Eiseniibacteriota</taxon>
    </lineage>
</organism>
<keyword evidence="2" id="KW-0732">Signal</keyword>
<feature type="region of interest" description="Disordered" evidence="1">
    <location>
        <begin position="25"/>
        <end position="101"/>
    </location>
</feature>
<comment type="caution">
    <text evidence="3">The sequence shown here is derived from an EMBL/GenBank/DDBJ whole genome shotgun (WGS) entry which is preliminary data.</text>
</comment>
<name>A0A7Y2E7J3_UNCEI</name>
<evidence type="ECO:0000313" key="4">
    <source>
        <dbReference type="Proteomes" id="UP000547674"/>
    </source>
</evidence>
<feature type="compositionally biased region" description="Polar residues" evidence="1">
    <location>
        <begin position="77"/>
        <end position="86"/>
    </location>
</feature>
<proteinExistence type="predicted"/>
<evidence type="ECO:0000256" key="1">
    <source>
        <dbReference type="SAM" id="MobiDB-lite"/>
    </source>
</evidence>
<gene>
    <name evidence="3" type="ORF">HKN21_07800</name>
</gene>
<dbReference type="Proteomes" id="UP000547674">
    <property type="component" value="Unassembled WGS sequence"/>
</dbReference>
<feature type="non-terminal residue" evidence="3">
    <location>
        <position position="124"/>
    </location>
</feature>
<dbReference type="PROSITE" id="PS51257">
    <property type="entry name" value="PROKAR_LIPOPROTEIN"/>
    <property type="match status" value="1"/>
</dbReference>
<feature type="signal peptide" evidence="2">
    <location>
        <begin position="1"/>
        <end position="20"/>
    </location>
</feature>
<dbReference type="EMBL" id="JABDJR010000309">
    <property type="protein sequence ID" value="NNF06648.1"/>
    <property type="molecule type" value="Genomic_DNA"/>
</dbReference>
<accession>A0A7Y2E7J3</accession>
<sequence length="124" mass="12582">MQKVFLSTCALFLFVLMACSQETNPTTPGASLANDNPPVASQTQAHDLSKQTRGGVSSLNANRPASAKAASPELPCSGTTITFTTDGSGVSGSSGSGTSRQGAITNTIENAIIDDILGQFSCAL</sequence>
<protein>
    <submittedName>
        <fullName evidence="3">Uncharacterized protein</fullName>
    </submittedName>
</protein>
<feature type="chain" id="PRO_5030546666" evidence="2">
    <location>
        <begin position="21"/>
        <end position="124"/>
    </location>
</feature>
<evidence type="ECO:0000313" key="3">
    <source>
        <dbReference type="EMBL" id="NNF06648.1"/>
    </source>
</evidence>
<reference evidence="3 4" key="1">
    <citation type="submission" date="2020-03" db="EMBL/GenBank/DDBJ databases">
        <title>Metabolic flexibility allows generalist bacteria to become dominant in a frequently disturbed ecosystem.</title>
        <authorList>
            <person name="Chen Y.-J."/>
            <person name="Leung P.M."/>
            <person name="Bay S.K."/>
            <person name="Hugenholtz P."/>
            <person name="Kessler A.J."/>
            <person name="Shelley G."/>
            <person name="Waite D.W."/>
            <person name="Cook P.L."/>
            <person name="Greening C."/>
        </authorList>
    </citation>
    <scope>NUCLEOTIDE SEQUENCE [LARGE SCALE GENOMIC DNA]</scope>
    <source>
        <strain evidence="3">SS_bin_28</strain>
    </source>
</reference>
<feature type="compositionally biased region" description="Polar residues" evidence="1">
    <location>
        <begin position="39"/>
        <end position="63"/>
    </location>
</feature>